<comment type="caution">
    <text evidence="3">The sequence shown here is derived from an EMBL/GenBank/DDBJ whole genome shotgun (WGS) entry which is preliminary data.</text>
</comment>
<proteinExistence type="inferred from homology"/>
<feature type="compositionally biased region" description="Pro residues" evidence="2">
    <location>
        <begin position="47"/>
        <end position="62"/>
    </location>
</feature>
<evidence type="ECO:0000256" key="1">
    <source>
        <dbReference type="ARBA" id="ARBA00008889"/>
    </source>
</evidence>
<organism evidence="3 4">
    <name type="scientific">Heterodermia speciosa</name>
    <dbReference type="NCBI Taxonomy" id="116794"/>
    <lineage>
        <taxon>Eukaryota</taxon>
        <taxon>Fungi</taxon>
        <taxon>Dikarya</taxon>
        <taxon>Ascomycota</taxon>
        <taxon>Pezizomycotina</taxon>
        <taxon>Lecanoromycetes</taxon>
        <taxon>OSLEUM clade</taxon>
        <taxon>Lecanoromycetidae</taxon>
        <taxon>Caliciales</taxon>
        <taxon>Physciaceae</taxon>
        <taxon>Heterodermia</taxon>
    </lineage>
</organism>
<dbReference type="EMBL" id="CAJPDS010000083">
    <property type="protein sequence ID" value="CAF9935478.1"/>
    <property type="molecule type" value="Genomic_DNA"/>
</dbReference>
<keyword evidence="4" id="KW-1185">Reference proteome</keyword>
<feature type="compositionally biased region" description="Polar residues" evidence="2">
    <location>
        <begin position="32"/>
        <end position="44"/>
    </location>
</feature>
<evidence type="ECO:0000256" key="2">
    <source>
        <dbReference type="SAM" id="MobiDB-lite"/>
    </source>
</evidence>
<evidence type="ECO:0000313" key="4">
    <source>
        <dbReference type="Proteomes" id="UP000664521"/>
    </source>
</evidence>
<feature type="region of interest" description="Disordered" evidence="2">
    <location>
        <begin position="32"/>
        <end position="70"/>
    </location>
</feature>
<feature type="compositionally biased region" description="Polar residues" evidence="2">
    <location>
        <begin position="182"/>
        <end position="192"/>
    </location>
</feature>
<dbReference type="AlphaFoldDB" id="A0A8H3G2K4"/>
<feature type="region of interest" description="Disordered" evidence="2">
    <location>
        <begin position="158"/>
        <end position="193"/>
    </location>
</feature>
<sequence length="343" mass="37523">MTPSARLCPQCHHLLPKPHRIPLLQPQHARTASAITPATSLAQTTDSPPPTMRYPPTQPPSHRPPEYRKSQLHRQYTSLLRSTPLILIFQHNNLKSSEWVAIRRELTSALRKTDEQQALSSPLNFTPPLSESIKLQIITTSIFASALLVADYFKPATTNTTSPLSPPSQLDKTEQNEETYTHGLSRTAYTTTHPRKYTHPLRPLLHGPLALLTFPTISPTHLSTALRILAPQAPTFPAPSRRANPGYHDLTTQAGLQKLMLLGARVEGEVFDGEGVRWVGGLEGGMEGLRGRLVGLLGGVGVGLTGALEGVGRGLWGVVEGRRGMLEQEEKERERKEGGGDGT</sequence>
<dbReference type="OrthoDB" id="360689at2759"/>
<dbReference type="PANTHER" id="PTHR11560">
    <property type="entry name" value="39S RIBOSOMAL PROTEIN L10, MITOCHONDRIAL"/>
    <property type="match status" value="1"/>
</dbReference>
<dbReference type="Gene3D" id="3.30.70.1730">
    <property type="match status" value="1"/>
</dbReference>
<evidence type="ECO:0000313" key="3">
    <source>
        <dbReference type="EMBL" id="CAF9935478.1"/>
    </source>
</evidence>
<name>A0A8H3G2K4_9LECA</name>
<dbReference type="InterPro" id="IPR043141">
    <property type="entry name" value="Ribosomal_uL10-like_sf"/>
</dbReference>
<dbReference type="Proteomes" id="UP000664521">
    <property type="component" value="Unassembled WGS sequence"/>
</dbReference>
<reference evidence="3" key="1">
    <citation type="submission" date="2021-03" db="EMBL/GenBank/DDBJ databases">
        <authorList>
            <person name="Tagirdzhanova G."/>
        </authorList>
    </citation>
    <scope>NUCLEOTIDE SEQUENCE</scope>
</reference>
<gene>
    <name evidence="3" type="ORF">HETSPECPRED_009801</name>
</gene>
<comment type="similarity">
    <text evidence="1">Belongs to the universal ribosomal protein uL10 family.</text>
</comment>
<dbReference type="InterPro" id="IPR047865">
    <property type="entry name" value="Ribosomal_uL10_bac_type"/>
</dbReference>
<protein>
    <submittedName>
        <fullName evidence="3">Uncharacterized protein</fullName>
    </submittedName>
</protein>
<dbReference type="SUPFAM" id="SSF160369">
    <property type="entry name" value="Ribosomal protein L10-like"/>
    <property type="match status" value="1"/>
</dbReference>
<accession>A0A8H3G2K4</accession>